<organism evidence="5">
    <name type="scientific">Guillardia theta (strain CCMP2712)</name>
    <name type="common">Cryptophyte</name>
    <dbReference type="NCBI Taxonomy" id="905079"/>
    <lineage>
        <taxon>Eukaryota</taxon>
        <taxon>Cryptophyceae</taxon>
        <taxon>Pyrenomonadales</taxon>
        <taxon>Geminigeraceae</taxon>
        <taxon>Guillardia</taxon>
    </lineage>
</organism>
<gene>
    <name evidence="5" type="ORF">GUITHDRAFT_109061</name>
</gene>
<dbReference type="HOGENOM" id="CLU_027145_0_0_1"/>
<feature type="domain" description="Peptide-N-glycosidase F N-terminal" evidence="4">
    <location>
        <begin position="362"/>
        <end position="505"/>
    </location>
</feature>
<dbReference type="RefSeq" id="XP_005831997.1">
    <property type="nucleotide sequence ID" value="XM_005831940.1"/>
</dbReference>
<dbReference type="InterPro" id="IPR015196">
    <property type="entry name" value="PngaseF_N"/>
</dbReference>
<reference evidence="6" key="3">
    <citation type="submission" date="2015-06" db="UniProtKB">
        <authorList>
            <consortium name="EnsemblProtists"/>
        </authorList>
    </citation>
    <scope>IDENTIFICATION</scope>
</reference>
<dbReference type="CDD" id="cd00538">
    <property type="entry name" value="PA"/>
    <property type="match status" value="1"/>
</dbReference>
<dbReference type="OrthoDB" id="406745at2759"/>
<dbReference type="InterPro" id="IPR003137">
    <property type="entry name" value="PA_domain"/>
</dbReference>
<protein>
    <recommendedName>
        <fullName evidence="4">Peptide-N-glycosidase F N-terminal domain-containing protein</fullName>
    </recommendedName>
</protein>
<evidence type="ECO:0000313" key="5">
    <source>
        <dbReference type="EMBL" id="EKX45017.1"/>
    </source>
</evidence>
<dbReference type="SUPFAM" id="SSF49742">
    <property type="entry name" value="PHM/PNGase F"/>
    <property type="match status" value="1"/>
</dbReference>
<evidence type="ECO:0000256" key="3">
    <source>
        <dbReference type="SAM" id="Phobius"/>
    </source>
</evidence>
<dbReference type="GO" id="GO:0016715">
    <property type="term" value="F:oxidoreductase activity, acting on paired donors, with incorporation or reduction of molecular oxygen, reduced ascorbate as one donor, and incorporation of one atom of oxygen"/>
    <property type="evidence" value="ECO:0007669"/>
    <property type="project" value="InterPro"/>
</dbReference>
<dbReference type="InterPro" id="IPR053251">
    <property type="entry name" value="N-glycanase"/>
</dbReference>
<dbReference type="AlphaFoldDB" id="L1J9L1"/>
<keyword evidence="1" id="KW-1015">Disulfide bond</keyword>
<feature type="compositionally biased region" description="Acidic residues" evidence="2">
    <location>
        <begin position="1"/>
        <end position="10"/>
    </location>
</feature>
<dbReference type="Pfam" id="PF02225">
    <property type="entry name" value="PA"/>
    <property type="match status" value="1"/>
</dbReference>
<reference evidence="5 7" key="1">
    <citation type="journal article" date="2012" name="Nature">
        <title>Algal genomes reveal evolutionary mosaicism and the fate of nucleomorphs.</title>
        <authorList>
            <consortium name="DOE Joint Genome Institute"/>
            <person name="Curtis B.A."/>
            <person name="Tanifuji G."/>
            <person name="Burki F."/>
            <person name="Gruber A."/>
            <person name="Irimia M."/>
            <person name="Maruyama S."/>
            <person name="Arias M.C."/>
            <person name="Ball S.G."/>
            <person name="Gile G.H."/>
            <person name="Hirakawa Y."/>
            <person name="Hopkins J.F."/>
            <person name="Kuo A."/>
            <person name="Rensing S.A."/>
            <person name="Schmutz J."/>
            <person name="Symeonidi A."/>
            <person name="Elias M."/>
            <person name="Eveleigh R.J."/>
            <person name="Herman E.K."/>
            <person name="Klute M.J."/>
            <person name="Nakayama T."/>
            <person name="Obornik M."/>
            <person name="Reyes-Prieto A."/>
            <person name="Armbrust E.V."/>
            <person name="Aves S.J."/>
            <person name="Beiko R.G."/>
            <person name="Coutinho P."/>
            <person name="Dacks J.B."/>
            <person name="Durnford D.G."/>
            <person name="Fast N.M."/>
            <person name="Green B.R."/>
            <person name="Grisdale C.J."/>
            <person name="Hempel F."/>
            <person name="Henrissat B."/>
            <person name="Hoppner M.P."/>
            <person name="Ishida K."/>
            <person name="Kim E."/>
            <person name="Koreny L."/>
            <person name="Kroth P.G."/>
            <person name="Liu Y."/>
            <person name="Malik S.B."/>
            <person name="Maier U.G."/>
            <person name="McRose D."/>
            <person name="Mock T."/>
            <person name="Neilson J.A."/>
            <person name="Onodera N.T."/>
            <person name="Poole A.M."/>
            <person name="Pritham E.J."/>
            <person name="Richards T.A."/>
            <person name="Rocap G."/>
            <person name="Roy S.W."/>
            <person name="Sarai C."/>
            <person name="Schaack S."/>
            <person name="Shirato S."/>
            <person name="Slamovits C.H."/>
            <person name="Spencer D.F."/>
            <person name="Suzuki S."/>
            <person name="Worden A.Z."/>
            <person name="Zauner S."/>
            <person name="Barry K."/>
            <person name="Bell C."/>
            <person name="Bharti A.K."/>
            <person name="Crow J.A."/>
            <person name="Grimwood J."/>
            <person name="Kramer R."/>
            <person name="Lindquist E."/>
            <person name="Lucas S."/>
            <person name="Salamov A."/>
            <person name="McFadden G.I."/>
            <person name="Lane C.E."/>
            <person name="Keeling P.J."/>
            <person name="Gray M.W."/>
            <person name="Grigoriev I.V."/>
            <person name="Archibald J.M."/>
        </authorList>
    </citation>
    <scope>NUCLEOTIDE SEQUENCE</scope>
    <source>
        <strain evidence="5 7">CCMP2712</strain>
    </source>
</reference>
<keyword evidence="3" id="KW-0472">Membrane</keyword>
<evidence type="ECO:0000313" key="6">
    <source>
        <dbReference type="EnsemblProtists" id="EKX45017"/>
    </source>
</evidence>
<dbReference type="EnsemblProtists" id="EKX45017">
    <property type="protein sequence ID" value="EKX45017"/>
    <property type="gene ID" value="GUITHDRAFT_109061"/>
</dbReference>
<dbReference type="GeneID" id="17301790"/>
<dbReference type="KEGG" id="gtt:GUITHDRAFT_109061"/>
<keyword evidence="3" id="KW-0812">Transmembrane</keyword>
<accession>L1J9L1</accession>
<dbReference type="PANTHER" id="PTHR39319">
    <property type="entry name" value="SI:DKEY-256H2.1"/>
    <property type="match status" value="1"/>
</dbReference>
<dbReference type="SUPFAM" id="SSF52025">
    <property type="entry name" value="PA domain"/>
    <property type="match status" value="1"/>
</dbReference>
<dbReference type="InterPro" id="IPR015197">
    <property type="entry name" value="PngaseF_C"/>
</dbReference>
<dbReference type="Proteomes" id="UP000011087">
    <property type="component" value="Unassembled WGS sequence"/>
</dbReference>
<dbReference type="Gene3D" id="2.60.120.230">
    <property type="match status" value="2"/>
</dbReference>
<dbReference type="InterPro" id="IPR008977">
    <property type="entry name" value="PHM/PNGase_F_dom_sf"/>
</dbReference>
<feature type="region of interest" description="Disordered" evidence="2">
    <location>
        <begin position="1"/>
        <end position="22"/>
    </location>
</feature>
<proteinExistence type="predicted"/>
<reference evidence="7" key="2">
    <citation type="submission" date="2012-11" db="EMBL/GenBank/DDBJ databases">
        <authorList>
            <person name="Kuo A."/>
            <person name="Curtis B.A."/>
            <person name="Tanifuji G."/>
            <person name="Burki F."/>
            <person name="Gruber A."/>
            <person name="Irimia M."/>
            <person name="Maruyama S."/>
            <person name="Arias M.C."/>
            <person name="Ball S.G."/>
            <person name="Gile G.H."/>
            <person name="Hirakawa Y."/>
            <person name="Hopkins J.F."/>
            <person name="Rensing S.A."/>
            <person name="Schmutz J."/>
            <person name="Symeonidi A."/>
            <person name="Elias M."/>
            <person name="Eveleigh R.J."/>
            <person name="Herman E.K."/>
            <person name="Klute M.J."/>
            <person name="Nakayama T."/>
            <person name="Obornik M."/>
            <person name="Reyes-Prieto A."/>
            <person name="Armbrust E.V."/>
            <person name="Aves S.J."/>
            <person name="Beiko R.G."/>
            <person name="Coutinho P."/>
            <person name="Dacks J.B."/>
            <person name="Durnford D.G."/>
            <person name="Fast N.M."/>
            <person name="Green B.R."/>
            <person name="Grisdale C."/>
            <person name="Hempe F."/>
            <person name="Henrissat B."/>
            <person name="Hoppner M.P."/>
            <person name="Ishida K.-I."/>
            <person name="Kim E."/>
            <person name="Koreny L."/>
            <person name="Kroth P.G."/>
            <person name="Liu Y."/>
            <person name="Malik S.-B."/>
            <person name="Maier U.G."/>
            <person name="McRose D."/>
            <person name="Mock T."/>
            <person name="Neilson J.A."/>
            <person name="Onodera N.T."/>
            <person name="Poole A.M."/>
            <person name="Pritham E.J."/>
            <person name="Richards T.A."/>
            <person name="Rocap G."/>
            <person name="Roy S.W."/>
            <person name="Sarai C."/>
            <person name="Schaack S."/>
            <person name="Shirato S."/>
            <person name="Slamovits C.H."/>
            <person name="Spencer D.F."/>
            <person name="Suzuki S."/>
            <person name="Worden A.Z."/>
            <person name="Zauner S."/>
            <person name="Barry K."/>
            <person name="Bell C."/>
            <person name="Bharti A.K."/>
            <person name="Crow J.A."/>
            <person name="Grimwood J."/>
            <person name="Kramer R."/>
            <person name="Lindquist E."/>
            <person name="Lucas S."/>
            <person name="Salamov A."/>
            <person name="McFadden G.I."/>
            <person name="Lane C.E."/>
            <person name="Keeling P.J."/>
            <person name="Gray M.W."/>
            <person name="Grigoriev I.V."/>
            <person name="Archibald J.M."/>
        </authorList>
    </citation>
    <scope>NUCLEOTIDE SEQUENCE</scope>
    <source>
        <strain evidence="7">CCMP2712</strain>
    </source>
</reference>
<dbReference type="STRING" id="905079.L1J9L1"/>
<keyword evidence="3" id="KW-1133">Transmembrane helix</keyword>
<dbReference type="InterPro" id="IPR046450">
    <property type="entry name" value="PA_dom_sf"/>
</dbReference>
<evidence type="ECO:0000256" key="2">
    <source>
        <dbReference type="SAM" id="MobiDB-lite"/>
    </source>
</evidence>
<dbReference type="SMART" id="SM01290">
    <property type="entry name" value="N-glycanase_N"/>
    <property type="match status" value="1"/>
</dbReference>
<dbReference type="Gene3D" id="3.50.30.30">
    <property type="match status" value="1"/>
</dbReference>
<dbReference type="eggNOG" id="ENOG502QTYJ">
    <property type="taxonomic scope" value="Eukaryota"/>
</dbReference>
<evidence type="ECO:0000259" key="4">
    <source>
        <dbReference type="SMART" id="SM01290"/>
    </source>
</evidence>
<evidence type="ECO:0000256" key="1">
    <source>
        <dbReference type="ARBA" id="ARBA00023157"/>
    </source>
</evidence>
<dbReference type="PANTHER" id="PTHR39319:SF1">
    <property type="entry name" value="SI:DKEY-256H2.1"/>
    <property type="match status" value="1"/>
</dbReference>
<sequence length="776" mass="86081">MLDGMDEVAESPEVPSSNMDHQLPLPLSHCAPFDIKTKNGMLRVQPGEKRAYIFLIVSDDQNLDDLLEASSFGSFFRAVPQQTHFVFGAQADSMDKLQTIQEQMQRTSGYEEVKGQLHFMTEAIQPRCHLKREICQKQYYDNLVFQAVNEWGGEEPLMQISWSENGKLHTKKVEAKGDTGWLPSIRELLQEQTDPLEFANWGGLACDDSDNPQESVQGKIAVVRRGKCAFFEKVRLAQNHGASAVVIVNSEDGDMVSLSCGSPDPCKSAGLKIPAVMMSHEAGGEVLNLLKKRVTVTNRFSLKNAIQHFVGLDHFSRLREIGQIPPRGAEESFALTFLALEGEYYAYERNLEQKLSQPNALIVPVLEQSKQKESGILFSGGSGLYSVVELPDEATMKDFDKLEVYASLDCPGGADKDCGEWDYVVQLLLCKANEKTLSQTSWGKATSVGSCDFEMGRFVTPYSRPGKWMIDATATLPLLMGGGRHYFLLKQPYWSQQKYLADVRFVFSSSGIHEQPLLSIPLFHGGIFDQEYNSRHRPMNIDIPYLTSRAEIHSVITGHGWGEDNENCAEFCVTQHRFSLRQGVEIDGETYASSDEHVYETSLDGAGSEMGCARKVSEGVTPNQYGTWQFGRAGWCPGSAVSPWVVDVTSSVKPGLQAIITYSGLFNNSQYDPAACVGDDCVDQGFPAEIRMRSYLVIYGKKQGSLQAPAAARASRSKLRAMERMQVSSSERGVWSGAGMAGSLSFCFMILLGMISLHLYQRRAVRQGYNKINSSV</sequence>
<dbReference type="EMBL" id="JH993001">
    <property type="protein sequence ID" value="EKX45017.1"/>
    <property type="molecule type" value="Genomic_DNA"/>
</dbReference>
<evidence type="ECO:0000313" key="7">
    <source>
        <dbReference type="Proteomes" id="UP000011087"/>
    </source>
</evidence>
<keyword evidence="7" id="KW-1185">Reference proteome</keyword>
<dbReference type="OMA" id="TINTEAW"/>
<name>L1J9L1_GUITC</name>
<feature type="transmembrane region" description="Helical" evidence="3">
    <location>
        <begin position="734"/>
        <end position="760"/>
    </location>
</feature>
<dbReference type="InterPro" id="IPR014784">
    <property type="entry name" value="Cu2_ascorb_mOase-like_C"/>
</dbReference>
<dbReference type="PaxDb" id="55529-EKX45017"/>
<dbReference type="Pfam" id="PF09113">
    <property type="entry name" value="N-glycanase_C"/>
    <property type="match status" value="1"/>
</dbReference>